<proteinExistence type="predicted"/>
<reference evidence="2" key="1">
    <citation type="journal article" date="2021" name="Front. Plant Sci.">
        <title>Chromosome-Scale Genome Assembly for Chinese Sour Jujube and Insights Into Its Genome Evolution and Domestication Signature.</title>
        <authorList>
            <person name="Shen L.-Y."/>
            <person name="Luo H."/>
            <person name="Wang X.-L."/>
            <person name="Wang X.-M."/>
            <person name="Qiu X.-J."/>
            <person name="Liu H."/>
            <person name="Zhou S.-S."/>
            <person name="Jia K.-H."/>
            <person name="Nie S."/>
            <person name="Bao Y.-T."/>
            <person name="Zhang R.-G."/>
            <person name="Yun Q.-Z."/>
            <person name="Chai Y.-H."/>
            <person name="Lu J.-Y."/>
            <person name="Li Y."/>
            <person name="Zhao S.-W."/>
            <person name="Mao J.-F."/>
            <person name="Jia S.-G."/>
            <person name="Mao Y.-M."/>
        </authorList>
    </citation>
    <scope>NUCLEOTIDE SEQUENCE</scope>
    <source>
        <strain evidence="2">AT0</strain>
        <tissue evidence="2">Leaf</tissue>
    </source>
</reference>
<organism evidence="2 3">
    <name type="scientific">Ziziphus jujuba var. spinosa</name>
    <dbReference type="NCBI Taxonomy" id="714518"/>
    <lineage>
        <taxon>Eukaryota</taxon>
        <taxon>Viridiplantae</taxon>
        <taxon>Streptophyta</taxon>
        <taxon>Embryophyta</taxon>
        <taxon>Tracheophyta</taxon>
        <taxon>Spermatophyta</taxon>
        <taxon>Magnoliopsida</taxon>
        <taxon>eudicotyledons</taxon>
        <taxon>Gunneridae</taxon>
        <taxon>Pentapetalae</taxon>
        <taxon>rosids</taxon>
        <taxon>fabids</taxon>
        <taxon>Rosales</taxon>
        <taxon>Rhamnaceae</taxon>
        <taxon>Paliureae</taxon>
        <taxon>Ziziphus</taxon>
    </lineage>
</organism>
<evidence type="ECO:0000313" key="3">
    <source>
        <dbReference type="Proteomes" id="UP000813462"/>
    </source>
</evidence>
<sequence length="238" mass="26747">MENTKAIAGKDYYNVPCCIEEKSVFLTMSYAAIREEEEMEATYEETEIVFGGYFISLVKKIPWTLSSTGKSTNSFIPPRLEEIHPDLLPSLTIVIKLENGTYEPEFGDLISLADVRPKCVGDEWQLPAMVTGSEEDVIIISTIRCNGIGSVRFLSNRQRANVSLTCARYCLWILGNEATLVSSRSIWKKFIIDVKNHGCFHNAHEKKNLAHAITATLVELNQFSAITNIHSILLKEAR</sequence>
<protein>
    <recommendedName>
        <fullName evidence="1">DNA2/NAM7 helicase-like C-terminal domain-containing protein</fullName>
    </recommendedName>
</protein>
<feature type="domain" description="DNA2/NAM7 helicase-like C-terminal" evidence="1">
    <location>
        <begin position="131"/>
        <end position="177"/>
    </location>
</feature>
<name>A0A978UKA5_ZIZJJ</name>
<dbReference type="AlphaFoldDB" id="A0A978UKA5"/>
<comment type="caution">
    <text evidence="2">The sequence shown here is derived from an EMBL/GenBank/DDBJ whole genome shotgun (WGS) entry which is preliminary data.</text>
</comment>
<dbReference type="Gene3D" id="3.40.50.300">
    <property type="entry name" value="P-loop containing nucleotide triphosphate hydrolases"/>
    <property type="match status" value="1"/>
</dbReference>
<evidence type="ECO:0000313" key="2">
    <source>
        <dbReference type="EMBL" id="KAH7515257.1"/>
    </source>
</evidence>
<evidence type="ECO:0000259" key="1">
    <source>
        <dbReference type="Pfam" id="PF13087"/>
    </source>
</evidence>
<dbReference type="InterPro" id="IPR041679">
    <property type="entry name" value="DNA2/NAM7-like_C"/>
</dbReference>
<dbReference type="PANTHER" id="PTHR10887">
    <property type="entry name" value="DNA2/NAM7 HELICASE FAMILY"/>
    <property type="match status" value="1"/>
</dbReference>
<dbReference type="PANTHER" id="PTHR10887:SF522">
    <property type="entry name" value="P-LOOP CONTAINING NUCLEOSIDE TRIPHOSPHATE HYDROLASES SUPERFAMILY PROTEIN"/>
    <property type="match status" value="1"/>
</dbReference>
<gene>
    <name evidence="2" type="ORF">FEM48_Zijuj10G0007600</name>
</gene>
<dbReference type="EMBL" id="JAEACU010000010">
    <property type="protein sequence ID" value="KAH7515257.1"/>
    <property type="molecule type" value="Genomic_DNA"/>
</dbReference>
<accession>A0A978UKA5</accession>
<dbReference type="Pfam" id="PF13087">
    <property type="entry name" value="AAA_12"/>
    <property type="match status" value="1"/>
</dbReference>
<dbReference type="Proteomes" id="UP000813462">
    <property type="component" value="Unassembled WGS sequence"/>
</dbReference>
<dbReference type="InterPro" id="IPR045055">
    <property type="entry name" value="DNA2/NAM7-like"/>
</dbReference>
<dbReference type="InterPro" id="IPR027417">
    <property type="entry name" value="P-loop_NTPase"/>
</dbReference>